<evidence type="ECO:0000313" key="1">
    <source>
        <dbReference type="EMBL" id="KGN66579.1"/>
    </source>
</evidence>
<evidence type="ECO:0000313" key="2">
    <source>
        <dbReference type="Proteomes" id="UP000029981"/>
    </source>
</evidence>
<sequence>MECLEYGIHGRSITRLEAYQGNVPTALKSSTLSKLIQSNLTNSPLFQQSPLEIQRQYQEHCLQLCIESGKALNSIAMAIRDIIPPAMAKSHTEKAKEKAEALMSLLKSSHFNGDMKMVSTTTLIYLLIDCLSCVEKIVDSVHDLVSLARPKTTHPPKQAGVMSTEQKAPHNIIITHIQIAE</sequence>
<dbReference type="Gramene" id="KGN66579">
    <property type="protein sequence ID" value="KGN66579"/>
    <property type="gene ID" value="Csa_1G630340"/>
</dbReference>
<dbReference type="Proteomes" id="UP000029981">
    <property type="component" value="Chromosome 1"/>
</dbReference>
<name>A0A0A0LZX9_CUCSA</name>
<dbReference type="EMBL" id="CM002922">
    <property type="protein sequence ID" value="KGN66579.1"/>
    <property type="molecule type" value="Genomic_DNA"/>
</dbReference>
<proteinExistence type="predicted"/>
<evidence type="ECO:0008006" key="3">
    <source>
        <dbReference type="Google" id="ProtNLM"/>
    </source>
</evidence>
<reference evidence="1 2" key="1">
    <citation type="journal article" date="2009" name="Nat. Genet.">
        <title>The genome of the cucumber, Cucumis sativus L.</title>
        <authorList>
            <person name="Huang S."/>
            <person name="Li R."/>
            <person name="Zhang Z."/>
            <person name="Li L."/>
            <person name="Gu X."/>
            <person name="Fan W."/>
            <person name="Lucas W.J."/>
            <person name="Wang X."/>
            <person name="Xie B."/>
            <person name="Ni P."/>
            <person name="Ren Y."/>
            <person name="Zhu H."/>
            <person name="Li J."/>
            <person name="Lin K."/>
            <person name="Jin W."/>
            <person name="Fei Z."/>
            <person name="Li G."/>
            <person name="Staub J."/>
            <person name="Kilian A."/>
            <person name="van der Vossen E.A."/>
            <person name="Wu Y."/>
            <person name="Guo J."/>
            <person name="He J."/>
            <person name="Jia Z."/>
            <person name="Ren Y."/>
            <person name="Tian G."/>
            <person name="Lu Y."/>
            <person name="Ruan J."/>
            <person name="Qian W."/>
            <person name="Wang M."/>
            <person name="Huang Q."/>
            <person name="Li B."/>
            <person name="Xuan Z."/>
            <person name="Cao J."/>
            <person name="Asan"/>
            <person name="Wu Z."/>
            <person name="Zhang J."/>
            <person name="Cai Q."/>
            <person name="Bai Y."/>
            <person name="Zhao B."/>
            <person name="Han Y."/>
            <person name="Li Y."/>
            <person name="Li X."/>
            <person name="Wang S."/>
            <person name="Shi Q."/>
            <person name="Liu S."/>
            <person name="Cho W.K."/>
            <person name="Kim J.Y."/>
            <person name="Xu Y."/>
            <person name="Heller-Uszynska K."/>
            <person name="Miao H."/>
            <person name="Cheng Z."/>
            <person name="Zhang S."/>
            <person name="Wu J."/>
            <person name="Yang Y."/>
            <person name="Kang H."/>
            <person name="Li M."/>
            <person name="Liang H."/>
            <person name="Ren X."/>
            <person name="Shi Z."/>
            <person name="Wen M."/>
            <person name="Jian M."/>
            <person name="Yang H."/>
            <person name="Zhang G."/>
            <person name="Yang Z."/>
            <person name="Chen R."/>
            <person name="Liu S."/>
            <person name="Li J."/>
            <person name="Ma L."/>
            <person name="Liu H."/>
            <person name="Zhou Y."/>
            <person name="Zhao J."/>
            <person name="Fang X."/>
            <person name="Li G."/>
            <person name="Fang L."/>
            <person name="Li Y."/>
            <person name="Liu D."/>
            <person name="Zheng H."/>
            <person name="Zhang Y."/>
            <person name="Qin N."/>
            <person name="Li Z."/>
            <person name="Yang G."/>
            <person name="Yang S."/>
            <person name="Bolund L."/>
            <person name="Kristiansen K."/>
            <person name="Zheng H."/>
            <person name="Li S."/>
            <person name="Zhang X."/>
            <person name="Yang H."/>
            <person name="Wang J."/>
            <person name="Sun R."/>
            <person name="Zhang B."/>
            <person name="Jiang S."/>
            <person name="Wang J."/>
            <person name="Du Y."/>
            <person name="Li S."/>
        </authorList>
    </citation>
    <scope>NUCLEOTIDE SEQUENCE [LARGE SCALE GENOMIC DNA]</scope>
    <source>
        <strain evidence="2">cv. 9930</strain>
    </source>
</reference>
<gene>
    <name evidence="1" type="ORF">Csa_1G630340</name>
</gene>
<dbReference type="STRING" id="3659.A0A0A0LZX9"/>
<accession>A0A0A0LZX9</accession>
<dbReference type="AlphaFoldDB" id="A0A0A0LZX9"/>
<reference evidence="1 2" key="2">
    <citation type="journal article" date="2009" name="PLoS ONE">
        <title>An integrated genetic and cytogenetic map of the cucumber genome.</title>
        <authorList>
            <person name="Ren Y."/>
            <person name="Zhang Z."/>
            <person name="Liu J."/>
            <person name="Staub J.E."/>
            <person name="Han Y."/>
            <person name="Cheng Z."/>
            <person name="Li X."/>
            <person name="Lu J."/>
            <person name="Miao H."/>
            <person name="Kang H."/>
            <person name="Xie B."/>
            <person name="Gu X."/>
            <person name="Wang X."/>
            <person name="Du Y."/>
            <person name="Jin W."/>
            <person name="Huang S."/>
        </authorList>
    </citation>
    <scope>NUCLEOTIDE SEQUENCE [LARGE SCALE GENOMIC DNA]</scope>
    <source>
        <strain evidence="2">cv. 9930</strain>
    </source>
</reference>
<keyword evidence="2" id="KW-1185">Reference proteome</keyword>
<reference evidence="1 2" key="3">
    <citation type="journal article" date="2010" name="BMC Genomics">
        <title>Transcriptome sequencing and comparative analysis of cucumber flowers with different sex types.</title>
        <authorList>
            <person name="Guo S."/>
            <person name="Zheng Y."/>
            <person name="Joung J.G."/>
            <person name="Liu S."/>
            <person name="Zhang Z."/>
            <person name="Crasta O.R."/>
            <person name="Sobral B.W."/>
            <person name="Xu Y."/>
            <person name="Huang S."/>
            <person name="Fei Z."/>
        </authorList>
    </citation>
    <scope>NUCLEOTIDE SEQUENCE [LARGE SCALE GENOMIC DNA]</scope>
    <source>
        <strain evidence="2">cv. 9930</strain>
    </source>
</reference>
<protein>
    <recommendedName>
        <fullName evidence="3">Aluminum-activated malate transporter</fullName>
    </recommendedName>
</protein>
<reference evidence="1 2" key="4">
    <citation type="journal article" date="2011" name="BMC Genomics">
        <title>RNA-Seq improves annotation of protein-coding genes in the cucumber genome.</title>
        <authorList>
            <person name="Li Z."/>
            <person name="Zhang Z."/>
            <person name="Yan P."/>
            <person name="Huang S."/>
            <person name="Fei Z."/>
            <person name="Lin K."/>
        </authorList>
    </citation>
    <scope>NUCLEOTIDE SEQUENCE [LARGE SCALE GENOMIC DNA]</scope>
    <source>
        <strain evidence="2">cv. 9930</strain>
    </source>
</reference>
<organism evidence="1 2">
    <name type="scientific">Cucumis sativus</name>
    <name type="common">Cucumber</name>
    <dbReference type="NCBI Taxonomy" id="3659"/>
    <lineage>
        <taxon>Eukaryota</taxon>
        <taxon>Viridiplantae</taxon>
        <taxon>Streptophyta</taxon>
        <taxon>Embryophyta</taxon>
        <taxon>Tracheophyta</taxon>
        <taxon>Spermatophyta</taxon>
        <taxon>Magnoliopsida</taxon>
        <taxon>eudicotyledons</taxon>
        <taxon>Gunneridae</taxon>
        <taxon>Pentapetalae</taxon>
        <taxon>rosids</taxon>
        <taxon>fabids</taxon>
        <taxon>Cucurbitales</taxon>
        <taxon>Cucurbitaceae</taxon>
        <taxon>Benincaseae</taxon>
        <taxon>Cucumis</taxon>
    </lineage>
</organism>